<dbReference type="InterPro" id="IPR003838">
    <property type="entry name" value="ABC3_permease_C"/>
</dbReference>
<evidence type="ECO:0000256" key="3">
    <source>
        <dbReference type="ARBA" id="ARBA00022475"/>
    </source>
</evidence>
<organism evidence="9 10">
    <name type="scientific">Nguyenibacter vanlangensis</name>
    <dbReference type="NCBI Taxonomy" id="1216886"/>
    <lineage>
        <taxon>Bacteria</taxon>
        <taxon>Pseudomonadati</taxon>
        <taxon>Pseudomonadota</taxon>
        <taxon>Alphaproteobacteria</taxon>
        <taxon>Acetobacterales</taxon>
        <taxon>Acetobacteraceae</taxon>
        <taxon>Nguyenibacter</taxon>
    </lineage>
</organism>
<keyword evidence="3" id="KW-1003">Cell membrane</keyword>
<dbReference type="PANTHER" id="PTHR30489:SF0">
    <property type="entry name" value="LIPOPROTEIN-RELEASING SYSTEM TRANSMEMBRANE PROTEIN LOLE"/>
    <property type="match status" value="1"/>
</dbReference>
<accession>A0A7Y7ITB5</accession>
<gene>
    <name evidence="9" type="ORF">HUK84_01210</name>
</gene>
<feature type="domain" description="ABC3 transporter permease C-terminal" evidence="8">
    <location>
        <begin position="329"/>
        <end position="456"/>
    </location>
</feature>
<evidence type="ECO:0000256" key="6">
    <source>
        <dbReference type="ARBA" id="ARBA00023136"/>
    </source>
</evidence>
<evidence type="ECO:0000313" key="9">
    <source>
        <dbReference type="EMBL" id="NVN09777.1"/>
    </source>
</evidence>
<keyword evidence="4 7" id="KW-0812">Transmembrane</keyword>
<name>A0A7Y7ITB5_9PROT</name>
<evidence type="ECO:0000313" key="10">
    <source>
        <dbReference type="Proteomes" id="UP000534870"/>
    </source>
</evidence>
<evidence type="ECO:0000256" key="2">
    <source>
        <dbReference type="ARBA" id="ARBA00005236"/>
    </source>
</evidence>
<dbReference type="GO" id="GO:0044874">
    <property type="term" value="P:lipoprotein localization to outer membrane"/>
    <property type="evidence" value="ECO:0007669"/>
    <property type="project" value="TreeGrafter"/>
</dbReference>
<evidence type="ECO:0000256" key="7">
    <source>
        <dbReference type="SAM" id="Phobius"/>
    </source>
</evidence>
<comment type="similarity">
    <text evidence="2">Belongs to the ABC-4 integral membrane protein family. LolC/E subfamily.</text>
</comment>
<sequence>MNSIFLAVRNIRRNQRRSLVTGAAVGIGGAVMLLLSGFVAQLVFSYQTVTVQSRGHLTLYREGFYDFGAGDPAAYGIADYAKIVDQIREDPVLAPLVVVATPSQQVFGVASYDPAERSKVFLGTGLVPSDQDHMRAWDGFGLGIGRAPEAVDMSDEITQRGFVGPGLARILGLCTALGLEQCPTLPPSTAAAKPGAGTAADADMIRSLGAAETPTVPSNLKSINLLASTAGGAPNVVLMDVVAAQSQGFKGLDDSAVIMTLPLAQQLVYGRGIHKVSAITIQLRHTSDIPIARKRLMNILAGEHLEIYDFKQLDPLYGQIVGLYSGIFIFVMLAMAAVTLFTVVNTVSMNVMERIAEIGTMRALGVRRSAIRSQYLAEGLILGSIGATGGLIAGGAIALLLNGSGAHWTPPGASHSVAFHLDLTATPIQLAAPWMILVVVAGIASVSPASRAARMNVVAALRHV</sequence>
<dbReference type="EMBL" id="JABXXP010000004">
    <property type="protein sequence ID" value="NVN09777.1"/>
    <property type="molecule type" value="Genomic_DNA"/>
</dbReference>
<protein>
    <submittedName>
        <fullName evidence="9">ABC transporter permease</fullName>
    </submittedName>
</protein>
<feature type="transmembrane region" description="Helical" evidence="7">
    <location>
        <begin position="428"/>
        <end position="446"/>
    </location>
</feature>
<dbReference type="Proteomes" id="UP000534870">
    <property type="component" value="Unassembled WGS sequence"/>
</dbReference>
<evidence type="ECO:0000256" key="4">
    <source>
        <dbReference type="ARBA" id="ARBA00022692"/>
    </source>
</evidence>
<evidence type="ECO:0000259" key="8">
    <source>
        <dbReference type="Pfam" id="PF02687"/>
    </source>
</evidence>
<feature type="transmembrane region" description="Helical" evidence="7">
    <location>
        <begin position="321"/>
        <end position="344"/>
    </location>
</feature>
<proteinExistence type="inferred from homology"/>
<evidence type="ECO:0000256" key="5">
    <source>
        <dbReference type="ARBA" id="ARBA00022989"/>
    </source>
</evidence>
<feature type="transmembrane region" description="Helical" evidence="7">
    <location>
        <begin position="20"/>
        <end position="44"/>
    </location>
</feature>
<reference evidence="9 10" key="1">
    <citation type="submission" date="2020-06" db="EMBL/GenBank/DDBJ databases">
        <title>Description of novel acetic acid bacteria.</title>
        <authorList>
            <person name="Sombolestani A."/>
        </authorList>
    </citation>
    <scope>NUCLEOTIDE SEQUENCE [LARGE SCALE GENOMIC DNA]</scope>
    <source>
        <strain evidence="9 10">LMG 31431</strain>
    </source>
</reference>
<keyword evidence="5 7" id="KW-1133">Transmembrane helix</keyword>
<evidence type="ECO:0000256" key="1">
    <source>
        <dbReference type="ARBA" id="ARBA00004651"/>
    </source>
</evidence>
<feature type="transmembrane region" description="Helical" evidence="7">
    <location>
        <begin position="375"/>
        <end position="401"/>
    </location>
</feature>
<dbReference type="GO" id="GO:0098797">
    <property type="term" value="C:plasma membrane protein complex"/>
    <property type="evidence" value="ECO:0007669"/>
    <property type="project" value="TreeGrafter"/>
</dbReference>
<dbReference type="InterPro" id="IPR051447">
    <property type="entry name" value="Lipoprotein-release_system"/>
</dbReference>
<dbReference type="Pfam" id="PF02687">
    <property type="entry name" value="FtsX"/>
    <property type="match status" value="1"/>
</dbReference>
<comment type="caution">
    <text evidence="9">The sequence shown here is derived from an EMBL/GenBank/DDBJ whole genome shotgun (WGS) entry which is preliminary data.</text>
</comment>
<dbReference type="AlphaFoldDB" id="A0A7Y7ITB5"/>
<dbReference type="PANTHER" id="PTHR30489">
    <property type="entry name" value="LIPOPROTEIN-RELEASING SYSTEM TRANSMEMBRANE PROTEIN LOLE"/>
    <property type="match status" value="1"/>
</dbReference>
<keyword evidence="6 7" id="KW-0472">Membrane</keyword>
<dbReference type="RefSeq" id="WP_176638575.1">
    <property type="nucleotide sequence ID" value="NZ_JABXXP010000004.1"/>
</dbReference>
<comment type="subcellular location">
    <subcellularLocation>
        <location evidence="1">Cell membrane</location>
        <topology evidence="1">Multi-pass membrane protein</topology>
    </subcellularLocation>
</comment>